<comment type="caution">
    <text evidence="1">The sequence shown here is derived from an EMBL/GenBank/DDBJ whole genome shotgun (WGS) entry which is preliminary data.</text>
</comment>
<reference evidence="1" key="1">
    <citation type="journal article" date="2023" name="J Glob Antimicrob Resist">
        <title>Emergence of NDM-1 and KPC-3 carbapenemases in Kluyvera cryocrescens: Investigating genetic heterogeneity and acquisition routes of blaNDM-1 in Enterobacterales species in Portugal.</title>
        <authorList>
            <person name="Loiodice M."/>
            <person name="Ribeiro M."/>
            <person name="Peixe L."/>
            <person name="Novais A."/>
        </authorList>
    </citation>
    <scope>NUCLEOTIDE SEQUENCE</scope>
    <source>
        <strain evidence="1">K629</strain>
    </source>
</reference>
<protein>
    <submittedName>
        <fullName evidence="1">DUF6388 family protein</fullName>
    </submittedName>
</protein>
<dbReference type="AlphaFoldDB" id="A0AAW9CFE1"/>
<dbReference type="EMBL" id="JAUEQX010000036">
    <property type="protein sequence ID" value="MDW3780407.1"/>
    <property type="molecule type" value="Genomic_DNA"/>
</dbReference>
<evidence type="ECO:0000313" key="2">
    <source>
        <dbReference type="Proteomes" id="UP001276300"/>
    </source>
</evidence>
<dbReference type="RefSeq" id="WP_318243397.1">
    <property type="nucleotide sequence ID" value="NZ_JAUEQX010000036.1"/>
</dbReference>
<accession>A0AAW9CFE1</accession>
<organism evidence="1 2">
    <name type="scientific">Kluyvera cryocrescens</name>
    <name type="common">Kluyvera citrophila</name>
    <dbReference type="NCBI Taxonomy" id="580"/>
    <lineage>
        <taxon>Bacteria</taxon>
        <taxon>Pseudomonadati</taxon>
        <taxon>Pseudomonadota</taxon>
        <taxon>Gammaproteobacteria</taxon>
        <taxon>Enterobacterales</taxon>
        <taxon>Enterobacteriaceae</taxon>
        <taxon>Kluyvera</taxon>
    </lineage>
</organism>
<dbReference type="Proteomes" id="UP001276300">
    <property type="component" value="Unassembled WGS sequence"/>
</dbReference>
<name>A0AAW9CFE1_KLUCR</name>
<dbReference type="Pfam" id="PF19925">
    <property type="entry name" value="DUF6388"/>
    <property type="match status" value="1"/>
</dbReference>
<dbReference type="InterPro" id="IPR045662">
    <property type="entry name" value="DUF6388"/>
</dbReference>
<proteinExistence type="predicted"/>
<sequence length="111" mass="12754">MTIDDCFKTARELFVKNNAQLMNRIQHEAIMHAQNVGLSEEQFCELETNKHFAQYLTKHSDDPTVSVIRLMAPDNTTRKELLLGYYRTVSQHLGISVESYFAMNSISISDL</sequence>
<gene>
    <name evidence="1" type="ORF">QWU01_26815</name>
</gene>
<evidence type="ECO:0000313" key="1">
    <source>
        <dbReference type="EMBL" id="MDW3780407.1"/>
    </source>
</evidence>